<evidence type="ECO:0000313" key="3">
    <source>
        <dbReference type="EMBL" id="TXK81976.1"/>
    </source>
</evidence>
<dbReference type="GO" id="GO:0003677">
    <property type="term" value="F:DNA binding"/>
    <property type="evidence" value="ECO:0007669"/>
    <property type="project" value="InterPro"/>
</dbReference>
<reference evidence="3 4" key="1">
    <citation type="submission" date="2019-08" db="EMBL/GenBank/DDBJ databases">
        <title>Draft genome analysis of Rheinheimera tangshanensis isolated from the roots of fresh rice plants (Oryza sativa).</title>
        <authorList>
            <person name="Yu Q."/>
            <person name="Qi Y."/>
            <person name="Zhang H."/>
            <person name="Pu J."/>
        </authorList>
    </citation>
    <scope>NUCLEOTIDE SEQUENCE [LARGE SCALE GENOMIC DNA]</scope>
    <source>
        <strain evidence="3 4">JA3-B52</strain>
    </source>
</reference>
<keyword evidence="1" id="KW-0233">DNA recombination</keyword>
<dbReference type="SUPFAM" id="SSF56349">
    <property type="entry name" value="DNA breaking-rejoining enzymes"/>
    <property type="match status" value="1"/>
</dbReference>
<comment type="caution">
    <text evidence="3">The sequence shown here is derived from an EMBL/GenBank/DDBJ whole genome shotgun (WGS) entry which is preliminary data.</text>
</comment>
<evidence type="ECO:0000256" key="2">
    <source>
        <dbReference type="SAM" id="MobiDB-lite"/>
    </source>
</evidence>
<gene>
    <name evidence="3" type="ORF">FU839_03565</name>
</gene>
<feature type="region of interest" description="Disordered" evidence="2">
    <location>
        <begin position="1"/>
        <end position="23"/>
    </location>
</feature>
<dbReference type="InterPro" id="IPR013762">
    <property type="entry name" value="Integrase-like_cat_sf"/>
</dbReference>
<organism evidence="3 4">
    <name type="scientific">Rheinheimera tangshanensis</name>
    <dbReference type="NCBI Taxonomy" id="400153"/>
    <lineage>
        <taxon>Bacteria</taxon>
        <taxon>Pseudomonadati</taxon>
        <taxon>Pseudomonadota</taxon>
        <taxon>Gammaproteobacteria</taxon>
        <taxon>Chromatiales</taxon>
        <taxon>Chromatiaceae</taxon>
        <taxon>Rheinheimera</taxon>
    </lineage>
</organism>
<dbReference type="Proteomes" id="UP000321814">
    <property type="component" value="Unassembled WGS sequence"/>
</dbReference>
<dbReference type="InterPro" id="IPR011010">
    <property type="entry name" value="DNA_brk_join_enz"/>
</dbReference>
<evidence type="ECO:0000256" key="1">
    <source>
        <dbReference type="ARBA" id="ARBA00023172"/>
    </source>
</evidence>
<dbReference type="EMBL" id="VRLR01000002">
    <property type="protein sequence ID" value="TXK81976.1"/>
    <property type="molecule type" value="Genomic_DNA"/>
</dbReference>
<dbReference type="AlphaFoldDB" id="A0A5C8LXG4"/>
<keyword evidence="4" id="KW-1185">Reference proteome</keyword>
<name>A0A5C8LXG4_9GAMM</name>
<evidence type="ECO:0000313" key="4">
    <source>
        <dbReference type="Proteomes" id="UP000321814"/>
    </source>
</evidence>
<accession>A0A5C8LXG4</accession>
<sequence length="635" mass="72665">MFNVSHDTQKFSQHALPPSSASGEFVMPDDNTVVSVDKVGKPVSYFRDDTWDFNAFFNVTREIKSRYQINFHPEKHQPELLIELKQRVYFLIWGAKGDLLHMEGNTFRKLSYCVDVAKSANYALRALKGTSVSSLALLRNELVLSQLFHEQKASPEGTIWSLLKSLSALTHVNQHFPEKRHFWLGIPEGKTLKQFAKQFSSSSIGHYPTVIPVIYEQLMGRLVKDVDEAYSKLKDLRDVKTYAKKYQMTEWQAFHEFKTIEGSCFFTLSAFTGMRISELTQIDSTSYKEVNLDGVTLCTLRSWTRKLEKLPREDVWACAPICKKALAILTELNDDYRSVKGDIHSSPRFSFDAGRHGENISSQTADIVLNLCNIRGVFTNYSKHLDITYVPDEMDEVYRLLNPVISDRYSPVKSRADGSFYWHFSAHSLRRTFAHFVVGNGLVTLAALKHQFKHISLAMTAIYSSHAEVLTLLGIVNPANVKKLVEDAEMESHKTYLRDMFDHPEAQSGGFMKAFEGNPKVLTDRQFEQLVKETKGANKSTGFGRCFAGFKCSMNHLFEPSSCVGRDCENLNINHDEALRWQERHKRIGHKIQQMKEMGFYNQNTLARELTDIRSAEKVMRDHNIAFERFNLGAL</sequence>
<dbReference type="GO" id="GO:0015074">
    <property type="term" value="P:DNA integration"/>
    <property type="evidence" value="ECO:0007669"/>
    <property type="project" value="InterPro"/>
</dbReference>
<dbReference type="Gene3D" id="1.10.443.10">
    <property type="entry name" value="Intergrase catalytic core"/>
    <property type="match status" value="1"/>
</dbReference>
<protein>
    <submittedName>
        <fullName evidence="3">Site-specific integrase</fullName>
    </submittedName>
</protein>
<dbReference type="GO" id="GO:0006310">
    <property type="term" value="P:DNA recombination"/>
    <property type="evidence" value="ECO:0007669"/>
    <property type="project" value="UniProtKB-KW"/>
</dbReference>
<dbReference type="OrthoDB" id="8768428at2"/>
<proteinExistence type="predicted"/>
<dbReference type="RefSeq" id="WP_147903237.1">
    <property type="nucleotide sequence ID" value="NZ_BAAAGC010000017.1"/>
</dbReference>